<dbReference type="EMBL" id="CM018034">
    <property type="protein sequence ID" value="KAA8544370.1"/>
    <property type="molecule type" value="Genomic_DNA"/>
</dbReference>
<proteinExistence type="predicted"/>
<keyword evidence="2" id="KW-1185">Reference proteome</keyword>
<sequence length="138" mass="15684">MAPRGHLATANQFPYVISLVPHPRNPPLYRSTITRTRRPVIQGHEFWPERYAHLDQIDVRGSYANVEIVRYRVTTRAYVCGISFDLTPTLIIEALGIPREHQPGFPYVVGAAPKVSDLARALRHDRSDVFRIIGARLT</sequence>
<reference evidence="1 2" key="1">
    <citation type="submission" date="2019-09" db="EMBL/GenBank/DDBJ databases">
        <title>A chromosome-level genome assembly of the Chinese tupelo Nyssa sinensis.</title>
        <authorList>
            <person name="Yang X."/>
            <person name="Kang M."/>
            <person name="Yang Y."/>
            <person name="Xiong H."/>
            <person name="Wang M."/>
            <person name="Zhang Z."/>
            <person name="Wang Z."/>
            <person name="Wu H."/>
            <person name="Ma T."/>
            <person name="Liu J."/>
            <person name="Xi Z."/>
        </authorList>
    </citation>
    <scope>NUCLEOTIDE SEQUENCE [LARGE SCALE GENOMIC DNA]</scope>
    <source>
        <strain evidence="1">J267</strain>
        <tissue evidence="1">Leaf</tissue>
    </source>
</reference>
<evidence type="ECO:0000313" key="1">
    <source>
        <dbReference type="EMBL" id="KAA8544370.1"/>
    </source>
</evidence>
<dbReference type="Proteomes" id="UP000325577">
    <property type="component" value="Linkage Group LG11"/>
</dbReference>
<organism evidence="1 2">
    <name type="scientific">Nyssa sinensis</name>
    <dbReference type="NCBI Taxonomy" id="561372"/>
    <lineage>
        <taxon>Eukaryota</taxon>
        <taxon>Viridiplantae</taxon>
        <taxon>Streptophyta</taxon>
        <taxon>Embryophyta</taxon>
        <taxon>Tracheophyta</taxon>
        <taxon>Spermatophyta</taxon>
        <taxon>Magnoliopsida</taxon>
        <taxon>eudicotyledons</taxon>
        <taxon>Gunneridae</taxon>
        <taxon>Pentapetalae</taxon>
        <taxon>asterids</taxon>
        <taxon>Cornales</taxon>
        <taxon>Nyssaceae</taxon>
        <taxon>Nyssa</taxon>
    </lineage>
</organism>
<name>A0A5J5BQH3_9ASTE</name>
<gene>
    <name evidence="1" type="ORF">F0562_022362</name>
</gene>
<evidence type="ECO:0000313" key="2">
    <source>
        <dbReference type="Proteomes" id="UP000325577"/>
    </source>
</evidence>
<accession>A0A5J5BQH3</accession>
<dbReference type="AlphaFoldDB" id="A0A5J5BQH3"/>
<protein>
    <submittedName>
        <fullName evidence="1">Uncharacterized protein</fullName>
    </submittedName>
</protein>